<organism evidence="1">
    <name type="scientific">marine metagenome</name>
    <dbReference type="NCBI Taxonomy" id="408172"/>
    <lineage>
        <taxon>unclassified sequences</taxon>
        <taxon>metagenomes</taxon>
        <taxon>ecological metagenomes</taxon>
    </lineage>
</organism>
<evidence type="ECO:0000313" key="1">
    <source>
        <dbReference type="EMBL" id="SVB46535.1"/>
    </source>
</evidence>
<sequence length="46" mass="5292">SCSLDNAVCFPNIWKECKDAIYEGNVVLIHGERDKDSLVVQRVWQI</sequence>
<accession>A0A382E7W2</accession>
<reference evidence="1" key="1">
    <citation type="submission" date="2018-05" db="EMBL/GenBank/DDBJ databases">
        <authorList>
            <person name="Lanie J.A."/>
            <person name="Ng W.-L."/>
            <person name="Kazmierczak K.M."/>
            <person name="Andrzejewski T.M."/>
            <person name="Davidsen T.M."/>
            <person name="Wayne K.J."/>
            <person name="Tettelin H."/>
            <person name="Glass J.I."/>
            <person name="Rusch D."/>
            <person name="Podicherti R."/>
            <person name="Tsui H.-C.T."/>
            <person name="Winkler M.E."/>
        </authorList>
    </citation>
    <scope>NUCLEOTIDE SEQUENCE</scope>
</reference>
<feature type="non-terminal residue" evidence="1">
    <location>
        <position position="1"/>
    </location>
</feature>
<dbReference type="AlphaFoldDB" id="A0A382E7W2"/>
<dbReference type="EMBL" id="UINC01043055">
    <property type="protein sequence ID" value="SVB46535.1"/>
    <property type="molecule type" value="Genomic_DNA"/>
</dbReference>
<gene>
    <name evidence="1" type="ORF">METZ01_LOCUS199389</name>
</gene>
<name>A0A382E7W2_9ZZZZ</name>
<protein>
    <submittedName>
        <fullName evidence="1">Uncharacterized protein</fullName>
    </submittedName>
</protein>
<proteinExistence type="predicted"/>